<keyword evidence="2" id="KW-1185">Reference proteome</keyword>
<accession>A0AA38LH17</accession>
<dbReference type="Proteomes" id="UP000824469">
    <property type="component" value="Unassembled WGS sequence"/>
</dbReference>
<comment type="caution">
    <text evidence="1">The sequence shown here is derived from an EMBL/GenBank/DDBJ whole genome shotgun (WGS) entry which is preliminary data.</text>
</comment>
<organism evidence="1 2">
    <name type="scientific">Taxus chinensis</name>
    <name type="common">Chinese yew</name>
    <name type="synonym">Taxus wallichiana var. chinensis</name>
    <dbReference type="NCBI Taxonomy" id="29808"/>
    <lineage>
        <taxon>Eukaryota</taxon>
        <taxon>Viridiplantae</taxon>
        <taxon>Streptophyta</taxon>
        <taxon>Embryophyta</taxon>
        <taxon>Tracheophyta</taxon>
        <taxon>Spermatophyta</taxon>
        <taxon>Pinopsida</taxon>
        <taxon>Pinidae</taxon>
        <taxon>Conifers II</taxon>
        <taxon>Cupressales</taxon>
        <taxon>Taxaceae</taxon>
        <taxon>Taxus</taxon>
    </lineage>
</organism>
<protein>
    <submittedName>
        <fullName evidence="1">Uncharacterized protein</fullName>
    </submittedName>
</protein>
<proteinExistence type="predicted"/>
<gene>
    <name evidence="1" type="ORF">KI387_018270</name>
</gene>
<sequence>EAYINKVLERFNMRNSKHVSTPMAGHFKLHKYQFPSSHEEVEYMTRVSYASAIGSLMYAM</sequence>
<feature type="non-terminal residue" evidence="1">
    <location>
        <position position="60"/>
    </location>
</feature>
<reference evidence="1 2" key="1">
    <citation type="journal article" date="2021" name="Nat. Plants">
        <title>The Taxus genome provides insights into paclitaxel biosynthesis.</title>
        <authorList>
            <person name="Xiong X."/>
            <person name="Gou J."/>
            <person name="Liao Q."/>
            <person name="Li Y."/>
            <person name="Zhou Q."/>
            <person name="Bi G."/>
            <person name="Li C."/>
            <person name="Du R."/>
            <person name="Wang X."/>
            <person name="Sun T."/>
            <person name="Guo L."/>
            <person name="Liang H."/>
            <person name="Lu P."/>
            <person name="Wu Y."/>
            <person name="Zhang Z."/>
            <person name="Ro D.K."/>
            <person name="Shang Y."/>
            <person name="Huang S."/>
            <person name="Yan J."/>
        </authorList>
    </citation>
    <scope>NUCLEOTIDE SEQUENCE [LARGE SCALE GENOMIC DNA]</scope>
    <source>
        <strain evidence="1">Ta-2019</strain>
    </source>
</reference>
<feature type="non-terminal residue" evidence="1">
    <location>
        <position position="1"/>
    </location>
</feature>
<dbReference type="AlphaFoldDB" id="A0AA38LH17"/>
<dbReference type="EMBL" id="JAHRHJ020000003">
    <property type="protein sequence ID" value="KAH9323631.1"/>
    <property type="molecule type" value="Genomic_DNA"/>
</dbReference>
<evidence type="ECO:0000313" key="2">
    <source>
        <dbReference type="Proteomes" id="UP000824469"/>
    </source>
</evidence>
<name>A0AA38LH17_TAXCH</name>
<evidence type="ECO:0000313" key="1">
    <source>
        <dbReference type="EMBL" id="KAH9323631.1"/>
    </source>
</evidence>